<name>A0A8H9I4W9_9GAMM</name>
<evidence type="ECO:0000256" key="18">
    <source>
        <dbReference type="ARBA" id="ARBA00078074"/>
    </source>
</evidence>
<evidence type="ECO:0000256" key="2">
    <source>
        <dbReference type="ARBA" id="ARBA00001947"/>
    </source>
</evidence>
<proteinExistence type="inferred from homology"/>
<dbReference type="FunFam" id="3.40.630.10:FF:000015">
    <property type="entry name" value="Aminoacyl-histidine dipeptidase PepD"/>
    <property type="match status" value="1"/>
</dbReference>
<comment type="caution">
    <text evidence="20">The sequence shown here is derived from an EMBL/GenBank/DDBJ whole genome shotgun (WGS) entry which is preliminary data.</text>
</comment>
<dbReference type="RefSeq" id="WP_189463897.1">
    <property type="nucleotide sequence ID" value="NZ_BMXN01000018.1"/>
</dbReference>
<accession>A0A8H9I4W9</accession>
<sequence length="495" mass="52225">MNAHLEALAPTLVWQHFRTLCNTPRPSGHEAALVAKLEAWADGLGLAHDRDAFGNLRIRKPASPGCEAAPGIILQGHLDMVAQANAGQAHDFTRDPIRTVVKEGWLHAEGTTLGADNGMGVAAILAVLEDPELTHGPLEALFTLEEETSMGGALNLAEQWLEGSLLLNLDSEDRGQVYIGCAGGADVVVDAQLPGAALQPDEQVISLSLTGLKGGHSGMDIDKPLGNANRLLVRVLWALEAFDARLVSYQGGTLRNAIPREAFAQVALPADDVEAALATVETLARTLKAELGSGDPGLVLTATQAAPAEAEPLTRDASAMLLAALHAAPCGVERMSADVPGVVETSNNLGVLSVEQGRFHLCALVRSLHDSAAMAMAGRFQALFGLMGARVKVENGYPGWAPNPESPLLATFNTRHAALMGHAPEVKVIHAGLECGILGSKYPHLDMISFGPLIRGAHSPDERVEIASVAEFWAMLRDLIETLARQTADSASRQV</sequence>
<comment type="catalytic activity">
    <reaction evidence="10">
        <text>Hydrolysis of dipeptides, preferentially hydrophobic dipeptides including prolyl amino acids.</text>
        <dbReference type="EC" id="3.4.13.18"/>
    </reaction>
</comment>
<comment type="cofactor">
    <cofactor evidence="2">
        <name>Zn(2+)</name>
        <dbReference type="ChEBI" id="CHEBI:29105"/>
    </cofactor>
</comment>
<dbReference type="NCBIfam" id="TIGR01893">
    <property type="entry name" value="aa-his-dipept"/>
    <property type="match status" value="1"/>
</dbReference>
<evidence type="ECO:0000256" key="13">
    <source>
        <dbReference type="ARBA" id="ARBA00061423"/>
    </source>
</evidence>
<evidence type="ECO:0000256" key="14">
    <source>
        <dbReference type="ARBA" id="ARBA00071271"/>
    </source>
</evidence>
<dbReference type="Gene3D" id="3.40.630.10">
    <property type="entry name" value="Zn peptidases"/>
    <property type="match status" value="2"/>
</dbReference>
<comment type="cofactor">
    <cofactor evidence="1">
        <name>Co(2+)</name>
        <dbReference type="ChEBI" id="CHEBI:48828"/>
    </cofactor>
</comment>
<evidence type="ECO:0000256" key="16">
    <source>
        <dbReference type="ARBA" id="ARBA00076004"/>
    </source>
</evidence>
<dbReference type="GO" id="GO:0005829">
    <property type="term" value="C:cytosol"/>
    <property type="evidence" value="ECO:0007669"/>
    <property type="project" value="TreeGrafter"/>
</dbReference>
<dbReference type="InterPro" id="IPR011650">
    <property type="entry name" value="Peptidase_M20_dimer"/>
</dbReference>
<evidence type="ECO:0000313" key="20">
    <source>
        <dbReference type="EMBL" id="GGW34168.1"/>
    </source>
</evidence>
<keyword evidence="8" id="KW-0482">Metalloprotease</keyword>
<dbReference type="PIRSF" id="PIRSF016599">
    <property type="entry name" value="Xaa-His_dipept"/>
    <property type="match status" value="1"/>
</dbReference>
<comment type="similarity">
    <text evidence="13">Belongs to the peptidase M20C family.</text>
</comment>
<dbReference type="FunFam" id="3.40.630.10:FF:000018">
    <property type="entry name" value="Aminoacyl-histidine dipeptidase PepD"/>
    <property type="match status" value="1"/>
</dbReference>
<keyword evidence="9" id="KW-0170">Cobalt</keyword>
<dbReference type="GO" id="GO:0006508">
    <property type="term" value="P:proteolysis"/>
    <property type="evidence" value="ECO:0007669"/>
    <property type="project" value="UniProtKB-KW"/>
</dbReference>
<keyword evidence="4" id="KW-0479">Metal-binding</keyword>
<keyword evidence="6" id="KW-0862">Zinc</keyword>
<gene>
    <name evidence="20" type="primary">pepD</name>
    <name evidence="20" type="ORF">GCM10007157_27250</name>
</gene>
<dbReference type="Pfam" id="PF01546">
    <property type="entry name" value="Peptidase_M20"/>
    <property type="match status" value="1"/>
</dbReference>
<protein>
    <recommendedName>
        <fullName evidence="14">Cytosol non-specific dipeptidase</fullName>
        <ecNumber evidence="11">3.4.13.18</ecNumber>
    </recommendedName>
    <alternativeName>
        <fullName evidence="17">Aminoacyl-histidine dipeptidase</fullName>
    </alternativeName>
    <alternativeName>
        <fullName evidence="16">Beta-alanyl-histidine dipeptidase</fullName>
    </alternativeName>
    <alternativeName>
        <fullName evidence="15">Carnosinase</fullName>
    </alternativeName>
    <alternativeName>
        <fullName evidence="12">Peptidase D</fullName>
    </alternativeName>
    <alternativeName>
        <fullName evidence="18">Xaa-His dipeptidase</fullName>
    </alternativeName>
</protein>
<dbReference type="EMBL" id="BMXN01000018">
    <property type="protein sequence ID" value="GGW34168.1"/>
    <property type="molecule type" value="Genomic_DNA"/>
</dbReference>
<evidence type="ECO:0000256" key="5">
    <source>
        <dbReference type="ARBA" id="ARBA00022801"/>
    </source>
</evidence>
<keyword evidence="3" id="KW-0645">Protease</keyword>
<evidence type="ECO:0000256" key="7">
    <source>
        <dbReference type="ARBA" id="ARBA00022997"/>
    </source>
</evidence>
<dbReference type="AlphaFoldDB" id="A0A8H9I4W9"/>
<evidence type="ECO:0000256" key="6">
    <source>
        <dbReference type="ARBA" id="ARBA00022833"/>
    </source>
</evidence>
<dbReference type="InterPro" id="IPR002933">
    <property type="entry name" value="Peptidase_M20"/>
</dbReference>
<dbReference type="PANTHER" id="PTHR43501:SF1">
    <property type="entry name" value="CYTOSOL NON-SPECIFIC DIPEPTIDASE"/>
    <property type="match status" value="1"/>
</dbReference>
<dbReference type="Pfam" id="PF07687">
    <property type="entry name" value="M20_dimer"/>
    <property type="match status" value="1"/>
</dbReference>
<dbReference type="Proteomes" id="UP000623776">
    <property type="component" value="Unassembled WGS sequence"/>
</dbReference>
<dbReference type="EC" id="3.4.13.18" evidence="11"/>
<dbReference type="CDD" id="cd03890">
    <property type="entry name" value="M20_pepD"/>
    <property type="match status" value="1"/>
</dbReference>
<keyword evidence="21" id="KW-1185">Reference proteome</keyword>
<evidence type="ECO:0000313" key="21">
    <source>
        <dbReference type="Proteomes" id="UP000623776"/>
    </source>
</evidence>
<keyword evidence="5" id="KW-0378">Hydrolase</keyword>
<evidence type="ECO:0000256" key="1">
    <source>
        <dbReference type="ARBA" id="ARBA00001941"/>
    </source>
</evidence>
<dbReference type="PRINTS" id="PR00934">
    <property type="entry name" value="XHISDIPTASE"/>
</dbReference>
<evidence type="ECO:0000256" key="10">
    <source>
        <dbReference type="ARBA" id="ARBA00036421"/>
    </source>
</evidence>
<dbReference type="GO" id="GO:0070573">
    <property type="term" value="F:metallodipeptidase activity"/>
    <property type="evidence" value="ECO:0007669"/>
    <property type="project" value="TreeGrafter"/>
</dbReference>
<dbReference type="GO" id="GO:0046872">
    <property type="term" value="F:metal ion binding"/>
    <property type="evidence" value="ECO:0007669"/>
    <property type="project" value="UniProtKB-KW"/>
</dbReference>
<evidence type="ECO:0000256" key="15">
    <source>
        <dbReference type="ARBA" id="ARBA00075285"/>
    </source>
</evidence>
<dbReference type="PANTHER" id="PTHR43501">
    <property type="entry name" value="CYTOSOL NON-SPECIFIC DIPEPTIDASE"/>
    <property type="match status" value="1"/>
</dbReference>
<evidence type="ECO:0000256" key="3">
    <source>
        <dbReference type="ARBA" id="ARBA00022670"/>
    </source>
</evidence>
<evidence type="ECO:0000256" key="11">
    <source>
        <dbReference type="ARBA" id="ARBA00038976"/>
    </source>
</evidence>
<organism evidence="20 21">
    <name type="scientific">Vreelandella hamiltonii</name>
    <dbReference type="NCBI Taxonomy" id="502829"/>
    <lineage>
        <taxon>Bacteria</taxon>
        <taxon>Pseudomonadati</taxon>
        <taxon>Pseudomonadota</taxon>
        <taxon>Gammaproteobacteria</taxon>
        <taxon>Oceanospirillales</taxon>
        <taxon>Halomonadaceae</taxon>
        <taxon>Vreelandella</taxon>
    </lineage>
</organism>
<evidence type="ECO:0000259" key="19">
    <source>
        <dbReference type="Pfam" id="PF07687"/>
    </source>
</evidence>
<evidence type="ECO:0000256" key="9">
    <source>
        <dbReference type="ARBA" id="ARBA00023285"/>
    </source>
</evidence>
<evidence type="ECO:0000256" key="12">
    <source>
        <dbReference type="ARBA" id="ARBA00044252"/>
    </source>
</evidence>
<evidence type="ECO:0000256" key="4">
    <source>
        <dbReference type="ARBA" id="ARBA00022723"/>
    </source>
</evidence>
<evidence type="ECO:0000256" key="17">
    <source>
        <dbReference type="ARBA" id="ARBA00077688"/>
    </source>
</evidence>
<reference evidence="21" key="1">
    <citation type="journal article" date="2019" name="Int. J. Syst. Evol. Microbiol.">
        <title>The Global Catalogue of Microorganisms (GCM) 10K type strain sequencing project: providing services to taxonomists for standard genome sequencing and annotation.</title>
        <authorList>
            <consortium name="The Broad Institute Genomics Platform"/>
            <consortium name="The Broad Institute Genome Sequencing Center for Infectious Disease"/>
            <person name="Wu L."/>
            <person name="Ma J."/>
        </authorList>
    </citation>
    <scope>NUCLEOTIDE SEQUENCE [LARGE SCALE GENOMIC DNA]</scope>
    <source>
        <strain evidence="21">KCTC 22154</strain>
    </source>
</reference>
<dbReference type="InterPro" id="IPR001160">
    <property type="entry name" value="Peptidase_M20C"/>
</dbReference>
<dbReference type="SUPFAM" id="SSF53187">
    <property type="entry name" value="Zn-dependent exopeptidases"/>
    <property type="match status" value="1"/>
</dbReference>
<keyword evidence="7" id="KW-0224">Dipeptidase</keyword>
<feature type="domain" description="Peptidase M20 dimerisation" evidence="19">
    <location>
        <begin position="210"/>
        <end position="291"/>
    </location>
</feature>
<evidence type="ECO:0000256" key="8">
    <source>
        <dbReference type="ARBA" id="ARBA00023049"/>
    </source>
</evidence>